<organism evidence="1 2">
    <name type="scientific">Clavispora lusitaniae</name>
    <name type="common">Candida lusitaniae</name>
    <dbReference type="NCBI Taxonomy" id="36911"/>
    <lineage>
        <taxon>Eukaryota</taxon>
        <taxon>Fungi</taxon>
        <taxon>Dikarya</taxon>
        <taxon>Ascomycota</taxon>
        <taxon>Saccharomycotina</taxon>
        <taxon>Pichiomycetes</taxon>
        <taxon>Metschnikowiaceae</taxon>
        <taxon>Clavispora</taxon>
    </lineage>
</organism>
<keyword evidence="2" id="KW-1185">Reference proteome</keyword>
<proteinExistence type="predicted"/>
<name>A0ACD0WQV6_CLALS</name>
<dbReference type="Proteomes" id="UP000326582">
    <property type="component" value="Chromosome 5"/>
</dbReference>
<accession>A0ACD0WQV6</accession>
<gene>
    <name evidence="1" type="ORF">EJF14_50631</name>
</gene>
<evidence type="ECO:0000313" key="2">
    <source>
        <dbReference type="Proteomes" id="UP000326582"/>
    </source>
</evidence>
<protein>
    <submittedName>
        <fullName evidence="1">Uncharacterized protein</fullName>
    </submittedName>
</protein>
<dbReference type="EMBL" id="CP038488">
    <property type="protein sequence ID" value="QFZ29392.1"/>
    <property type="molecule type" value="Genomic_DNA"/>
</dbReference>
<sequence>MSARLNMRSAFLSAVASLVQLIRPKRFIPLTLSSIPPPSRKVCITGTISAVVSVHSAAVQTPFPVSQPIVEKAVSKMFVGTRPHPTGKMFRNLRLSPRAMKMVVSRSHPRVVTVVVGSRPPPRIVFFWYRPHAMCGSVGKYGNVGQVALFTQVKVGTFHAVVSGAGNVLPWMSTAKPSIHAVWGREDENKKSKQRGGYKREGGSARTFLFARAFNRACFSLFLVLCLVEIHIELGFSSRLGPCPEPGKISLRFQRHKLYVA</sequence>
<evidence type="ECO:0000313" key="1">
    <source>
        <dbReference type="EMBL" id="QFZ29392.1"/>
    </source>
</evidence>
<reference evidence="2" key="1">
    <citation type="journal article" date="2019" name="MBio">
        <title>Comparative genomics for the elucidation of multidrug resistance (MDR) in Candida lusitaniae.</title>
        <authorList>
            <person name="Kannan A."/>
            <person name="Asner S.A."/>
            <person name="Trachsel E."/>
            <person name="Kelly S."/>
            <person name="Parker J."/>
            <person name="Sanglard D."/>
        </authorList>
    </citation>
    <scope>NUCLEOTIDE SEQUENCE [LARGE SCALE GENOMIC DNA]</scope>
    <source>
        <strain evidence="2">P1</strain>
    </source>
</reference>